<organism evidence="3 4">
    <name type="scientific">Haemonchus contortus</name>
    <name type="common">Barber pole worm</name>
    <dbReference type="NCBI Taxonomy" id="6289"/>
    <lineage>
        <taxon>Eukaryota</taxon>
        <taxon>Metazoa</taxon>
        <taxon>Ecdysozoa</taxon>
        <taxon>Nematoda</taxon>
        <taxon>Chromadorea</taxon>
        <taxon>Rhabditida</taxon>
        <taxon>Rhabditina</taxon>
        <taxon>Rhabditomorpha</taxon>
        <taxon>Strongyloidea</taxon>
        <taxon>Trichostrongylidae</taxon>
        <taxon>Haemonchus</taxon>
    </lineage>
</organism>
<evidence type="ECO:0000313" key="4">
    <source>
        <dbReference type="WBParaSite" id="HCON_00011420-00001"/>
    </source>
</evidence>
<accession>A0A7I4XU32</accession>
<dbReference type="PANTHER" id="PTHR21093">
    <property type="entry name" value="DIVERGENT PROTEIN KINASE DOMAIN 1C-RELATED"/>
    <property type="match status" value="1"/>
</dbReference>
<dbReference type="OrthoDB" id="8543887at2759"/>
<keyword evidence="1" id="KW-0812">Transmembrane</keyword>
<dbReference type="WBParaSite" id="HCON_00011420-00001">
    <property type="protein sequence ID" value="HCON_00011420-00001"/>
    <property type="gene ID" value="HCON_00011420"/>
</dbReference>
<protein>
    <submittedName>
        <fullName evidence="4">PIP49_C domain-containing protein</fullName>
    </submittedName>
</protein>
<keyword evidence="1" id="KW-1133">Transmembrane helix</keyword>
<evidence type="ECO:0000259" key="2">
    <source>
        <dbReference type="Pfam" id="PF12260"/>
    </source>
</evidence>
<dbReference type="OMA" id="DYPKRFM"/>
<keyword evidence="1" id="KW-0472">Membrane</keyword>
<evidence type="ECO:0000256" key="1">
    <source>
        <dbReference type="SAM" id="Phobius"/>
    </source>
</evidence>
<dbReference type="Pfam" id="PF12260">
    <property type="entry name" value="PIP49_C"/>
    <property type="match status" value="1"/>
</dbReference>
<sequence>MEIVSMHYNSQLDLYEDDEADGRLVDSQWIDDELDCRTRCNGWGDEAFRPFLCSRPGRVLIAIFVMLLVYVTCIFLAANRATSIMEVNESSPRSGLNKSRAIEVLTELCDSFEAGLISGDSCNRLCYKRDWKINDYYEGNKVVLVMKDGGQTAVFKSIHPSMKDFPPVNQQLTYDEFSDKVLALVNDELRLGWPRHYKKHLMETLWPTLRRTPGESMNAADRASLWALLQQPEFILFRVLPLTRVTPKIIGTCGQFYSTEVLVAFRMKGYYMNLKGKILVHIMGTLKLFYEFLNEPLQWCDVRFDNLGLSADYPKRFVLMDGDMVYTESRLRAALQGRSCATDADCTIGDCKARCTSDLTCSDRTDSNLEVFCEKLVRKLFGHTYSTHNKYLAACQETNGNITQRLNELRLTWSWNLSDV</sequence>
<evidence type="ECO:0000313" key="3">
    <source>
        <dbReference type="Proteomes" id="UP000025227"/>
    </source>
</evidence>
<proteinExistence type="predicted"/>
<reference evidence="4" key="1">
    <citation type="submission" date="2020-12" db="UniProtKB">
        <authorList>
            <consortium name="WormBaseParasite"/>
        </authorList>
    </citation>
    <scope>IDENTIFICATION</scope>
    <source>
        <strain evidence="4">MHco3</strain>
    </source>
</reference>
<keyword evidence="3" id="KW-1185">Reference proteome</keyword>
<dbReference type="Proteomes" id="UP000025227">
    <property type="component" value="Unplaced"/>
</dbReference>
<name>A0A7I4XU32_HAECO</name>
<feature type="domain" description="FAM69 protein-kinase" evidence="2">
    <location>
        <begin position="225"/>
        <end position="384"/>
    </location>
</feature>
<dbReference type="AlphaFoldDB" id="A0A7I4XU32"/>
<feature type="transmembrane region" description="Helical" evidence="1">
    <location>
        <begin position="59"/>
        <end position="78"/>
    </location>
</feature>
<dbReference type="InterPro" id="IPR022049">
    <property type="entry name" value="FAM69_kinase_dom"/>
</dbReference>
<dbReference type="PANTHER" id="PTHR21093:SF2">
    <property type="entry name" value="DIVERGENT PROTEIN KINASE DOMAIN 1C"/>
    <property type="match status" value="1"/>
</dbReference>